<dbReference type="RefSeq" id="WP_184342834.1">
    <property type="nucleotide sequence ID" value="NZ_JACHIG010000011.1"/>
</dbReference>
<dbReference type="EMBL" id="JACHIG010000011">
    <property type="protein sequence ID" value="MBB5034738.1"/>
    <property type="molecule type" value="Genomic_DNA"/>
</dbReference>
<name>A0A7W7YEK0_9BACT</name>
<evidence type="ECO:0000313" key="2">
    <source>
        <dbReference type="EMBL" id="MBB5034738.1"/>
    </source>
</evidence>
<gene>
    <name evidence="2" type="ORF">HNQ65_004346</name>
</gene>
<organism evidence="2 3">
    <name type="scientific">Prosthecobacter vanneervenii</name>
    <dbReference type="NCBI Taxonomy" id="48466"/>
    <lineage>
        <taxon>Bacteria</taxon>
        <taxon>Pseudomonadati</taxon>
        <taxon>Verrucomicrobiota</taxon>
        <taxon>Verrucomicrobiia</taxon>
        <taxon>Verrucomicrobiales</taxon>
        <taxon>Verrucomicrobiaceae</taxon>
        <taxon>Prosthecobacter</taxon>
    </lineage>
</organism>
<keyword evidence="1" id="KW-0732">Signal</keyword>
<protein>
    <recommendedName>
        <fullName evidence="4">Cytochrome C</fullName>
    </recommendedName>
</protein>
<reference evidence="2 3" key="1">
    <citation type="submission" date="2020-08" db="EMBL/GenBank/DDBJ databases">
        <title>Genomic Encyclopedia of Type Strains, Phase IV (KMG-IV): sequencing the most valuable type-strain genomes for metagenomic binning, comparative biology and taxonomic classification.</title>
        <authorList>
            <person name="Goeker M."/>
        </authorList>
    </citation>
    <scope>NUCLEOTIDE SEQUENCE [LARGE SCALE GENOMIC DNA]</scope>
    <source>
        <strain evidence="2 3">DSM 12252</strain>
    </source>
</reference>
<evidence type="ECO:0008006" key="4">
    <source>
        <dbReference type="Google" id="ProtNLM"/>
    </source>
</evidence>
<evidence type="ECO:0000313" key="3">
    <source>
        <dbReference type="Proteomes" id="UP000590740"/>
    </source>
</evidence>
<evidence type="ECO:0000256" key="1">
    <source>
        <dbReference type="SAM" id="SignalP"/>
    </source>
</evidence>
<keyword evidence="3" id="KW-1185">Reference proteome</keyword>
<dbReference type="PROSITE" id="PS51257">
    <property type="entry name" value="PROKAR_LIPOPROTEIN"/>
    <property type="match status" value="1"/>
</dbReference>
<comment type="caution">
    <text evidence="2">The sequence shown here is derived from an EMBL/GenBank/DDBJ whole genome shotgun (WGS) entry which is preliminary data.</text>
</comment>
<feature type="signal peptide" evidence="1">
    <location>
        <begin position="1"/>
        <end position="27"/>
    </location>
</feature>
<feature type="chain" id="PRO_5030859009" description="Cytochrome C" evidence="1">
    <location>
        <begin position="28"/>
        <end position="133"/>
    </location>
</feature>
<proteinExistence type="predicted"/>
<sequence>MKRFFLLSSVLALASCASFINMHRMHAAQSKLQATRTLQQSGQWDAALEMAERMHSSVAKTIQSAPTQKSPGGKVDLRPLLTGWESGPFAALKTALQKHDAKASTAAFSSLRQQCMNCHTVIGKADLRLKEIP</sequence>
<dbReference type="AlphaFoldDB" id="A0A7W7YEK0"/>
<accession>A0A7W7YEK0</accession>
<dbReference type="Proteomes" id="UP000590740">
    <property type="component" value="Unassembled WGS sequence"/>
</dbReference>